<dbReference type="InterPro" id="IPR024498">
    <property type="entry name" value="DUF2786"/>
</dbReference>
<dbReference type="Proteomes" id="UP000195918">
    <property type="component" value="Unassembled WGS sequence"/>
</dbReference>
<organism evidence="3 4">
    <name type="scientific">Vagococcus fluvialis bH819</name>
    <dbReference type="NCBI Taxonomy" id="1255619"/>
    <lineage>
        <taxon>Bacteria</taxon>
        <taxon>Bacillati</taxon>
        <taxon>Bacillota</taxon>
        <taxon>Bacilli</taxon>
        <taxon>Lactobacillales</taxon>
        <taxon>Enterococcaceae</taxon>
        <taxon>Vagococcus</taxon>
    </lineage>
</organism>
<name>A0A1X6WRZ0_9ENTE</name>
<accession>A0A1X6WRZ0</accession>
<dbReference type="OrthoDB" id="1808266at2"/>
<dbReference type="Pfam" id="PF10979">
    <property type="entry name" value="DUF2786"/>
    <property type="match status" value="1"/>
</dbReference>
<keyword evidence="4" id="KW-1185">Reference proteome</keyword>
<reference evidence="4" key="1">
    <citation type="submission" date="2017-02" db="EMBL/GenBank/DDBJ databases">
        <authorList>
            <person name="Dridi B."/>
        </authorList>
    </citation>
    <scope>NUCLEOTIDE SEQUENCE [LARGE SCALE GENOMIC DNA]</scope>
    <source>
        <strain evidence="4">bH819</strain>
    </source>
</reference>
<evidence type="ECO:0000313" key="4">
    <source>
        <dbReference type="Proteomes" id="UP000195918"/>
    </source>
</evidence>
<dbReference type="AlphaFoldDB" id="A0A1X6WRZ0"/>
<evidence type="ECO:0000259" key="1">
    <source>
        <dbReference type="Pfam" id="PF10979"/>
    </source>
</evidence>
<dbReference type="RefSeq" id="WP_086952736.1">
    <property type="nucleotide sequence ID" value="NZ_FWFD01000019.1"/>
</dbReference>
<dbReference type="Pfam" id="PF23771">
    <property type="entry name" value="DUF7168"/>
    <property type="match status" value="1"/>
</dbReference>
<sequence>MGQANEPKYDKIVKKVKGLLAISKDQKNDEESQSAFVLAQKLMIQYNINKIDVEDSEVSTEIIGEDSVTIYKKLFWWERQLAIIIAENFRVKNFISSKRLSGSMHQKRKIVFYGMEKDLELAKEMYLLAYEIIVFHSKKFINDFYLENDLIRERYYTESLKSSYIRGFLIGLDNKFKEQVSELRKSYELVVLMPKEVEDAYKIKTESFGKPLETNIPPVEIIEAYKNGLKQGGSVDFTKSSIYTDYSSLVGKCIRFSQGVTSDLQAKVTRVDNDTLYMIVVNTTSNGALKGRPSVYEWELPVSYDFDFVNESDIEFIENSIKKEFPS</sequence>
<feature type="domain" description="DUF2786" evidence="1">
    <location>
        <begin position="11"/>
        <end position="49"/>
    </location>
</feature>
<dbReference type="InterPro" id="IPR055592">
    <property type="entry name" value="DUF7168"/>
</dbReference>
<protein>
    <submittedName>
        <fullName evidence="3">Uncharacterized protein</fullName>
    </submittedName>
</protein>
<feature type="domain" description="DUF7168" evidence="2">
    <location>
        <begin position="63"/>
        <end position="201"/>
    </location>
</feature>
<dbReference type="EMBL" id="FWFD01000019">
    <property type="protein sequence ID" value="SLM87121.1"/>
    <property type="molecule type" value="Genomic_DNA"/>
</dbReference>
<evidence type="ECO:0000313" key="3">
    <source>
        <dbReference type="EMBL" id="SLM87121.1"/>
    </source>
</evidence>
<evidence type="ECO:0000259" key="2">
    <source>
        <dbReference type="Pfam" id="PF23771"/>
    </source>
</evidence>
<gene>
    <name evidence="3" type="ORF">FM121_13565</name>
</gene>
<proteinExistence type="predicted"/>